<organism evidence="7 8">
    <name type="scientific">Dielma fastidiosa</name>
    <dbReference type="NCBI Taxonomy" id="1034346"/>
    <lineage>
        <taxon>Bacteria</taxon>
        <taxon>Bacillati</taxon>
        <taxon>Bacillota</taxon>
        <taxon>Erysipelotrichia</taxon>
        <taxon>Erysipelotrichales</taxon>
        <taxon>Erysipelotrichaceae</taxon>
        <taxon>Dielma</taxon>
    </lineage>
</organism>
<dbReference type="PANTHER" id="PTHR33931">
    <property type="entry name" value="HOLIN-LIKE PROTEIN CIDA-RELATED"/>
    <property type="match status" value="1"/>
</dbReference>
<keyword evidence="4 6" id="KW-1133">Transmembrane helix</keyword>
<name>A0A318LAH6_9FIRM</name>
<comment type="subcellular location">
    <subcellularLocation>
        <location evidence="1">Cell membrane</location>
        <topology evidence="1">Multi-pass membrane protein</topology>
    </subcellularLocation>
</comment>
<dbReference type="PANTHER" id="PTHR33931:SF2">
    <property type="entry name" value="HOLIN-LIKE PROTEIN CIDA"/>
    <property type="match status" value="1"/>
</dbReference>
<evidence type="ECO:0000313" key="8">
    <source>
        <dbReference type="Proteomes" id="UP000247612"/>
    </source>
</evidence>
<dbReference type="InterPro" id="IPR005538">
    <property type="entry name" value="LrgA/CidA"/>
</dbReference>
<dbReference type="OrthoDB" id="3176438at2"/>
<feature type="transmembrane region" description="Helical" evidence="6">
    <location>
        <begin position="59"/>
        <end position="78"/>
    </location>
</feature>
<evidence type="ECO:0000256" key="4">
    <source>
        <dbReference type="ARBA" id="ARBA00022989"/>
    </source>
</evidence>
<protein>
    <submittedName>
        <fullName evidence="7">Holin-like protein</fullName>
    </submittedName>
</protein>
<proteinExistence type="predicted"/>
<keyword evidence="5 6" id="KW-0472">Membrane</keyword>
<dbReference type="AlphaFoldDB" id="A0A318LAH6"/>
<dbReference type="Pfam" id="PF03788">
    <property type="entry name" value="LrgA"/>
    <property type="match status" value="1"/>
</dbReference>
<keyword evidence="8" id="KW-1185">Reference proteome</keyword>
<evidence type="ECO:0000256" key="5">
    <source>
        <dbReference type="ARBA" id="ARBA00023136"/>
    </source>
</evidence>
<feature type="transmembrane region" description="Helical" evidence="6">
    <location>
        <begin position="31"/>
        <end position="47"/>
    </location>
</feature>
<evidence type="ECO:0000256" key="1">
    <source>
        <dbReference type="ARBA" id="ARBA00004651"/>
    </source>
</evidence>
<evidence type="ECO:0000256" key="2">
    <source>
        <dbReference type="ARBA" id="ARBA00022475"/>
    </source>
</evidence>
<dbReference type="STRING" id="1034346.GCA_000313565_02834"/>
<reference evidence="7 8" key="1">
    <citation type="submission" date="2018-05" db="EMBL/GenBank/DDBJ databases">
        <title>Genomic Encyclopedia of Type Strains, Phase IV (KMG-IV): sequencing the most valuable type-strain genomes for metagenomic binning, comparative biology and taxonomic classification.</title>
        <authorList>
            <person name="Goeker M."/>
        </authorList>
    </citation>
    <scope>NUCLEOTIDE SEQUENCE [LARGE SCALE GENOMIC DNA]</scope>
    <source>
        <strain evidence="7 8">JC118</strain>
    </source>
</reference>
<dbReference type="EMBL" id="QJKH01000007">
    <property type="protein sequence ID" value="PXX78677.1"/>
    <property type="molecule type" value="Genomic_DNA"/>
</dbReference>
<dbReference type="GO" id="GO:0005886">
    <property type="term" value="C:plasma membrane"/>
    <property type="evidence" value="ECO:0007669"/>
    <property type="project" value="UniProtKB-SubCell"/>
</dbReference>
<evidence type="ECO:0000313" key="7">
    <source>
        <dbReference type="EMBL" id="PXX78677.1"/>
    </source>
</evidence>
<dbReference type="RefSeq" id="WP_022939117.1">
    <property type="nucleotide sequence ID" value="NZ_CABKRQ010000008.1"/>
</dbReference>
<dbReference type="Proteomes" id="UP000247612">
    <property type="component" value="Unassembled WGS sequence"/>
</dbReference>
<evidence type="ECO:0000256" key="6">
    <source>
        <dbReference type="SAM" id="Phobius"/>
    </source>
</evidence>
<accession>A0A318LAH6</accession>
<comment type="caution">
    <text evidence="7">The sequence shown here is derived from an EMBL/GenBank/DDBJ whole genome shotgun (WGS) entry which is preliminary data.</text>
</comment>
<sequence length="118" mass="13128">MKLLEQCALLFAVCLGSIAIAESLPFNFPVSIISMAILFILLCTKIIKEHQIADIGDYLLKNMAFLFIPAGVGIMEYFELLKSQALILLLICLFTTLLTFFSTVLTVQGVQKLIRRGN</sequence>
<keyword evidence="3 6" id="KW-0812">Transmembrane</keyword>
<evidence type="ECO:0000256" key="3">
    <source>
        <dbReference type="ARBA" id="ARBA00022692"/>
    </source>
</evidence>
<feature type="transmembrane region" description="Helical" evidence="6">
    <location>
        <begin position="84"/>
        <end position="107"/>
    </location>
</feature>
<keyword evidence="2" id="KW-1003">Cell membrane</keyword>
<gene>
    <name evidence="7" type="ORF">DES51_107219</name>
</gene>